<keyword evidence="3" id="KW-1185">Reference proteome</keyword>
<dbReference type="Gene3D" id="1.20.1280.50">
    <property type="match status" value="1"/>
</dbReference>
<gene>
    <name evidence="2" type="ORF">EW146_g10086</name>
</gene>
<protein>
    <recommendedName>
        <fullName evidence="1">F-box domain-containing protein</fullName>
    </recommendedName>
</protein>
<dbReference type="Pfam" id="PF12937">
    <property type="entry name" value="F-box-like"/>
    <property type="match status" value="1"/>
</dbReference>
<dbReference type="OrthoDB" id="2884925at2759"/>
<comment type="caution">
    <text evidence="2">The sequence shown here is derived from an EMBL/GenBank/DDBJ whole genome shotgun (WGS) entry which is preliminary data.</text>
</comment>
<evidence type="ECO:0000259" key="1">
    <source>
        <dbReference type="Pfam" id="PF12937"/>
    </source>
</evidence>
<dbReference type="Proteomes" id="UP000310158">
    <property type="component" value="Unassembled WGS sequence"/>
</dbReference>
<accession>A0A4S4L0R1</accession>
<dbReference type="InterPro" id="IPR036047">
    <property type="entry name" value="F-box-like_dom_sf"/>
</dbReference>
<dbReference type="InterPro" id="IPR032675">
    <property type="entry name" value="LRR_dom_sf"/>
</dbReference>
<dbReference type="AlphaFoldDB" id="A0A4S4L0R1"/>
<dbReference type="Gene3D" id="3.80.10.10">
    <property type="entry name" value="Ribonuclease Inhibitor"/>
    <property type="match status" value="1"/>
</dbReference>
<dbReference type="EMBL" id="SGPL01001104">
    <property type="protein sequence ID" value="THH04775.1"/>
    <property type="molecule type" value="Genomic_DNA"/>
</dbReference>
<dbReference type="InterPro" id="IPR001810">
    <property type="entry name" value="F-box_dom"/>
</dbReference>
<dbReference type="SUPFAM" id="SSF81383">
    <property type="entry name" value="F-box domain"/>
    <property type="match status" value="1"/>
</dbReference>
<proteinExistence type="predicted"/>
<evidence type="ECO:0000313" key="3">
    <source>
        <dbReference type="Proteomes" id="UP000310158"/>
    </source>
</evidence>
<reference evidence="2 3" key="1">
    <citation type="submission" date="2019-02" db="EMBL/GenBank/DDBJ databases">
        <title>Genome sequencing of the rare red list fungi Bondarzewia mesenterica.</title>
        <authorList>
            <person name="Buettner E."/>
            <person name="Kellner H."/>
        </authorList>
    </citation>
    <scope>NUCLEOTIDE SEQUENCE [LARGE SCALE GENOMIC DNA]</scope>
    <source>
        <strain evidence="2 3">DSM 108281</strain>
    </source>
</reference>
<name>A0A4S4L0R1_9AGAM</name>
<sequence length="537" mass="60593">MQSFNEADSASKSKSYWSNVALPRLVAVDNIYSPNTVEIAHARIDEEVDALLEIMSTFKTRRNAFLPICRLPPEIISRIFLLINDPPTRFTHRPSRRISPIPTTFSLGWIQVTHVCRYWRRVALENPSLWTRICFVLGRNWTDAFFERSKSSLITVQRRPQTFYDWAFYDPDDMPVARHLKHLQRLRVHTPSQVLSSFLETLVDAAPYLEYLELCCIPDPDYFAHSQPLQSIPLPSNLFAHDFPRLRHVELDHITIPWDPVHFKGLAHFAIRLPGSKRFDFSKASRPSLDQILNLLDAMPELQTLELLDALPVAPTLNSFKLSPINRVAHMPWLNKIKLKGTVFDCANFIRCLDIPCGAVLSIIGWRVSDEAVDVLSLIRTLASHPCASDPFRSLEIHGHNGGLLVCAWATDDAMRRPKPRDHGPHLSLEVNRILEHQDLSIVSTICAELNISNVISLNLSGLKMHLNSQDVRATGPGPPYLWRRNGSGTLWGFRQQARGVGPKSPIPRTGGGPTASAHTLLAKIGFFLGSYLGSDE</sequence>
<feature type="domain" description="F-box" evidence="1">
    <location>
        <begin position="68"/>
        <end position="135"/>
    </location>
</feature>
<evidence type="ECO:0000313" key="2">
    <source>
        <dbReference type="EMBL" id="THH04775.1"/>
    </source>
</evidence>
<organism evidence="2 3">
    <name type="scientific">Bondarzewia mesenterica</name>
    <dbReference type="NCBI Taxonomy" id="1095465"/>
    <lineage>
        <taxon>Eukaryota</taxon>
        <taxon>Fungi</taxon>
        <taxon>Dikarya</taxon>
        <taxon>Basidiomycota</taxon>
        <taxon>Agaricomycotina</taxon>
        <taxon>Agaricomycetes</taxon>
        <taxon>Russulales</taxon>
        <taxon>Bondarzewiaceae</taxon>
        <taxon>Bondarzewia</taxon>
    </lineage>
</organism>